<keyword evidence="2" id="KW-0547">Nucleotide-binding</keyword>
<protein>
    <submittedName>
        <fullName evidence="5">Molybdopterin-synthase adenylyltransferase</fullName>
        <ecNumber evidence="5">2.7.7.80</ecNumber>
    </submittedName>
</protein>
<keyword evidence="3" id="KW-0067">ATP-binding</keyword>
<dbReference type="EC" id="2.7.7.80" evidence="5"/>
<evidence type="ECO:0000256" key="3">
    <source>
        <dbReference type="ARBA" id="ARBA00022840"/>
    </source>
</evidence>
<evidence type="ECO:0000256" key="2">
    <source>
        <dbReference type="ARBA" id="ARBA00022741"/>
    </source>
</evidence>
<dbReference type="GO" id="GO:0004792">
    <property type="term" value="F:thiosulfate-cyanide sulfurtransferase activity"/>
    <property type="evidence" value="ECO:0007669"/>
    <property type="project" value="TreeGrafter"/>
</dbReference>
<dbReference type="GO" id="GO:0005524">
    <property type="term" value="F:ATP binding"/>
    <property type="evidence" value="ECO:0007669"/>
    <property type="project" value="UniProtKB-KW"/>
</dbReference>
<dbReference type="Pfam" id="PF00899">
    <property type="entry name" value="ThiF"/>
    <property type="match status" value="1"/>
</dbReference>
<keyword evidence="5" id="KW-0548">Nucleotidyltransferase</keyword>
<dbReference type="PANTHER" id="PTHR10953">
    <property type="entry name" value="UBIQUITIN-ACTIVATING ENZYME E1"/>
    <property type="match status" value="1"/>
</dbReference>
<dbReference type="SUPFAM" id="SSF69572">
    <property type="entry name" value="Activating enzymes of the ubiquitin-like proteins"/>
    <property type="match status" value="1"/>
</dbReference>
<evidence type="ECO:0000313" key="5">
    <source>
        <dbReference type="EMBL" id="VAW88075.1"/>
    </source>
</evidence>
<evidence type="ECO:0000256" key="1">
    <source>
        <dbReference type="ARBA" id="ARBA00022679"/>
    </source>
</evidence>
<dbReference type="InterPro" id="IPR000594">
    <property type="entry name" value="ThiF_NAD_FAD-bd"/>
</dbReference>
<proteinExistence type="predicted"/>
<evidence type="ECO:0000259" key="4">
    <source>
        <dbReference type="Pfam" id="PF00899"/>
    </source>
</evidence>
<dbReference type="InterPro" id="IPR035985">
    <property type="entry name" value="Ubiquitin-activating_enz"/>
</dbReference>
<dbReference type="PANTHER" id="PTHR10953:SF102">
    <property type="entry name" value="ADENYLYLTRANSFERASE AND SULFURTRANSFERASE MOCS3"/>
    <property type="match status" value="1"/>
</dbReference>
<reference evidence="5" key="1">
    <citation type="submission" date="2018-06" db="EMBL/GenBank/DDBJ databases">
        <authorList>
            <person name="Zhirakovskaya E."/>
        </authorList>
    </citation>
    <scope>NUCLEOTIDE SEQUENCE</scope>
</reference>
<dbReference type="CDD" id="cd00757">
    <property type="entry name" value="ThiF_MoeB_HesA_family"/>
    <property type="match status" value="1"/>
</dbReference>
<keyword evidence="1 5" id="KW-0808">Transferase</keyword>
<dbReference type="EMBL" id="UOFP01000208">
    <property type="protein sequence ID" value="VAW88075.1"/>
    <property type="molecule type" value="Genomic_DNA"/>
</dbReference>
<dbReference type="GO" id="GO:0005829">
    <property type="term" value="C:cytosol"/>
    <property type="evidence" value="ECO:0007669"/>
    <property type="project" value="TreeGrafter"/>
</dbReference>
<dbReference type="InterPro" id="IPR045886">
    <property type="entry name" value="ThiF/MoeB/HesA"/>
</dbReference>
<organism evidence="5">
    <name type="scientific">hydrothermal vent metagenome</name>
    <dbReference type="NCBI Taxonomy" id="652676"/>
    <lineage>
        <taxon>unclassified sequences</taxon>
        <taxon>metagenomes</taxon>
        <taxon>ecological metagenomes</taxon>
    </lineage>
</organism>
<gene>
    <name evidence="5" type="ORF">MNBD_GAMMA18-1449</name>
</gene>
<accession>A0A3B0Z3X5</accession>
<dbReference type="FunFam" id="3.40.50.720:FF:000033">
    <property type="entry name" value="Adenylyltransferase and sulfurtransferase MOCS3"/>
    <property type="match status" value="1"/>
</dbReference>
<dbReference type="Gene3D" id="3.40.50.720">
    <property type="entry name" value="NAD(P)-binding Rossmann-like Domain"/>
    <property type="match status" value="1"/>
</dbReference>
<dbReference type="GO" id="GO:0061605">
    <property type="term" value="F:molybdopterin-synthase adenylyltransferase activity"/>
    <property type="evidence" value="ECO:0007669"/>
    <property type="project" value="UniProtKB-EC"/>
</dbReference>
<name>A0A3B0Z3X5_9ZZZZ</name>
<dbReference type="NCBIfam" id="NF004281">
    <property type="entry name" value="PRK05690.1"/>
    <property type="match status" value="1"/>
</dbReference>
<dbReference type="AlphaFoldDB" id="A0A3B0Z3X5"/>
<sequence length="249" mass="27261">MNDQQLLRYSRQIMLPQLDYEGQQKLLNAKVLIIGLGGLGSPVAMYLAAAGVGELHLCDFDSVDLSNLQRQIAHTTERIGQNKVHSAATAIQQLNPEITLVTLSERLSESQLANQVAEVDLVIDASDNFETRFAVNAACVKQQTPLVSGAVIRFEGQVTTILPGGPCYRCLYQDDDATTAERCSETGVLAPLPGIIGSIQATEALKQITEIGEPLQGKLLLMDALTMEWRTLRYRRDPSCPICNNKHNN</sequence>
<dbReference type="GO" id="GO:0008146">
    <property type="term" value="F:sulfotransferase activity"/>
    <property type="evidence" value="ECO:0007669"/>
    <property type="project" value="TreeGrafter"/>
</dbReference>
<feature type="domain" description="THIF-type NAD/FAD binding fold" evidence="4">
    <location>
        <begin position="9"/>
        <end position="241"/>
    </location>
</feature>
<dbReference type="GO" id="GO:0008641">
    <property type="term" value="F:ubiquitin-like modifier activating enzyme activity"/>
    <property type="evidence" value="ECO:0007669"/>
    <property type="project" value="InterPro"/>
</dbReference>